<feature type="region of interest" description="Disordered" evidence="3">
    <location>
        <begin position="151"/>
        <end position="177"/>
    </location>
</feature>
<dbReference type="Gene3D" id="3.30.497.10">
    <property type="entry name" value="Antithrombin, subunit I, domain 2"/>
    <property type="match status" value="2"/>
</dbReference>
<proteinExistence type="inferred from homology"/>
<evidence type="ECO:0000313" key="5">
    <source>
        <dbReference type="EMBL" id="KAF8704002.1"/>
    </source>
</evidence>
<comment type="similarity">
    <text evidence="1 2">Belongs to the serpin family.</text>
</comment>
<reference evidence="5" key="1">
    <citation type="submission" date="2020-07" db="EMBL/GenBank/DDBJ databases">
        <title>Genome sequence and genetic diversity analysis of an under-domesticated orphan crop, white fonio (Digitaria exilis).</title>
        <authorList>
            <person name="Bennetzen J.L."/>
            <person name="Chen S."/>
            <person name="Ma X."/>
            <person name="Wang X."/>
            <person name="Yssel A.E.J."/>
            <person name="Chaluvadi S.R."/>
            <person name="Johnson M."/>
            <person name="Gangashetty P."/>
            <person name="Hamidou F."/>
            <person name="Sanogo M.D."/>
            <person name="Zwaenepoel A."/>
            <person name="Wallace J."/>
            <person name="Van De Peer Y."/>
            <person name="Van Deynze A."/>
        </authorList>
    </citation>
    <scope>NUCLEOTIDE SEQUENCE</scope>
    <source>
        <tissue evidence="5">Leaves</tissue>
    </source>
</reference>
<evidence type="ECO:0000256" key="2">
    <source>
        <dbReference type="RuleBase" id="RU000411"/>
    </source>
</evidence>
<dbReference type="SMART" id="SM00093">
    <property type="entry name" value="SERPIN"/>
    <property type="match status" value="1"/>
</dbReference>
<accession>A0A835BM28</accession>
<evidence type="ECO:0000256" key="1">
    <source>
        <dbReference type="ARBA" id="ARBA00009500"/>
    </source>
</evidence>
<dbReference type="InterPro" id="IPR000215">
    <property type="entry name" value="Serpin_fam"/>
</dbReference>
<dbReference type="EMBL" id="JACEFO010001776">
    <property type="protein sequence ID" value="KAF8704002.1"/>
    <property type="molecule type" value="Genomic_DNA"/>
</dbReference>
<organism evidence="5 6">
    <name type="scientific">Digitaria exilis</name>
    <dbReference type="NCBI Taxonomy" id="1010633"/>
    <lineage>
        <taxon>Eukaryota</taxon>
        <taxon>Viridiplantae</taxon>
        <taxon>Streptophyta</taxon>
        <taxon>Embryophyta</taxon>
        <taxon>Tracheophyta</taxon>
        <taxon>Spermatophyta</taxon>
        <taxon>Magnoliopsida</taxon>
        <taxon>Liliopsida</taxon>
        <taxon>Poales</taxon>
        <taxon>Poaceae</taxon>
        <taxon>PACMAD clade</taxon>
        <taxon>Panicoideae</taxon>
        <taxon>Panicodae</taxon>
        <taxon>Paniceae</taxon>
        <taxon>Anthephorinae</taxon>
        <taxon>Digitaria</taxon>
    </lineage>
</organism>
<comment type="caution">
    <text evidence="5">The sequence shown here is derived from an EMBL/GenBank/DDBJ whole genome shotgun (WGS) entry which is preliminary data.</text>
</comment>
<dbReference type="InterPro" id="IPR042178">
    <property type="entry name" value="Serpin_sf_1"/>
</dbReference>
<dbReference type="InterPro" id="IPR042185">
    <property type="entry name" value="Serpin_sf_2"/>
</dbReference>
<evidence type="ECO:0000256" key="3">
    <source>
        <dbReference type="SAM" id="MobiDB-lite"/>
    </source>
</evidence>
<keyword evidence="6" id="KW-1185">Reference proteome</keyword>
<feature type="compositionally biased region" description="Polar residues" evidence="3">
    <location>
        <begin position="151"/>
        <end position="166"/>
    </location>
</feature>
<evidence type="ECO:0000259" key="4">
    <source>
        <dbReference type="SMART" id="SM00093"/>
    </source>
</evidence>
<dbReference type="PANTHER" id="PTHR11461:SF286">
    <property type="entry name" value="NON-INHIBITORY SERPIN-Z11-RELATED"/>
    <property type="match status" value="1"/>
</dbReference>
<dbReference type="PANTHER" id="PTHR11461">
    <property type="entry name" value="SERINE PROTEASE INHIBITOR, SERPIN"/>
    <property type="match status" value="1"/>
</dbReference>
<evidence type="ECO:0000313" key="6">
    <source>
        <dbReference type="Proteomes" id="UP000636709"/>
    </source>
</evidence>
<dbReference type="AlphaFoldDB" id="A0A835BM28"/>
<name>A0A835BM28_9POAL</name>
<dbReference type="InterPro" id="IPR023796">
    <property type="entry name" value="Serpin_dom"/>
</dbReference>
<dbReference type="GO" id="GO:0005615">
    <property type="term" value="C:extracellular space"/>
    <property type="evidence" value="ECO:0007669"/>
    <property type="project" value="InterPro"/>
</dbReference>
<dbReference type="OrthoDB" id="671595at2759"/>
<sequence length="484" mass="53347">MDQCLRAIAKESNFLSSPMSLRAGLALLAAGTNGATLRQLLTFLGSEDAHHLAVATARLLADVNTWPQLSFAASVFVDRTLHLTPEFGSAATSVHQAVTRSADFKNHPEAAMPLGLDLRPDRGRPTLMRYIERGGGHGSTHEVELSTLPTYTQTLDRSRGSTTSSIAVPGQSRPTAQGYGNRYSDPSPTNLPWHQLSHPTPLLIQQAIAEVNRFIAQATAWRLTNVLTRDMVGPTTKLVLANGLHFKATWARKFEPSDTVRRHFFGHDDGSRPVRVPFLSAAGMQYAERFDAIGHGFKVLQRFYKMVGRDGKLDLGSPCFCMLVFLPYDRRDGLARLLRMAVAQPDFVMRCAPRREQLVSPCMVPKFRFFSRLEAVSALCQLGLTEPFDKGVADLSRMVSNVPPEGLYVSTVTQTCAVEVDEGGTTAVAAMYAASSPTYSLKERLPRPPPMSFVADHPFMFAIVEYERAEVLFHGHVMDPSKED</sequence>
<dbReference type="Proteomes" id="UP000636709">
    <property type="component" value="Unassembled WGS sequence"/>
</dbReference>
<dbReference type="Gene3D" id="2.30.39.10">
    <property type="entry name" value="Alpha-1-antitrypsin, domain 1"/>
    <property type="match status" value="1"/>
</dbReference>
<dbReference type="InterPro" id="IPR036186">
    <property type="entry name" value="Serpin_sf"/>
</dbReference>
<gene>
    <name evidence="5" type="ORF">HU200_031485</name>
</gene>
<dbReference type="GO" id="GO:0004867">
    <property type="term" value="F:serine-type endopeptidase inhibitor activity"/>
    <property type="evidence" value="ECO:0007669"/>
    <property type="project" value="InterPro"/>
</dbReference>
<feature type="domain" description="Serpin" evidence="4">
    <location>
        <begin position="2"/>
        <end position="480"/>
    </location>
</feature>
<dbReference type="InterPro" id="IPR023795">
    <property type="entry name" value="Serpin_CS"/>
</dbReference>
<dbReference type="PROSITE" id="PS00284">
    <property type="entry name" value="SERPIN"/>
    <property type="match status" value="1"/>
</dbReference>
<protein>
    <recommendedName>
        <fullName evidence="4">Serpin domain-containing protein</fullName>
    </recommendedName>
</protein>
<dbReference type="SUPFAM" id="SSF56574">
    <property type="entry name" value="Serpins"/>
    <property type="match status" value="1"/>
</dbReference>
<dbReference type="Pfam" id="PF00079">
    <property type="entry name" value="Serpin"/>
    <property type="match status" value="2"/>
</dbReference>